<accession>A0A812R3F9</accession>
<keyword evidence="3" id="KW-1185">Reference proteome</keyword>
<evidence type="ECO:0000256" key="1">
    <source>
        <dbReference type="SAM" id="MobiDB-lite"/>
    </source>
</evidence>
<feature type="region of interest" description="Disordered" evidence="1">
    <location>
        <begin position="158"/>
        <end position="179"/>
    </location>
</feature>
<sequence>MPGPSGSCAGDTEAASAASAAAAVRQALEGLRPRVSRQELMWELGISKEMAVAALKASADSAQPSDSPATQAGPTSVSVDCVVAADLADGGREFRLAPAPAATAPEQPLHAERAHTEMYSVRRARVSSEAAVALQWKADLETCWEAFSRRLPAQRAPLGAPFGAPRSRSPPQGVRVPPVAPRAASAVIVDLSDSGDEECRLLRDT</sequence>
<reference evidence="2" key="1">
    <citation type="submission" date="2021-02" db="EMBL/GenBank/DDBJ databases">
        <authorList>
            <person name="Dougan E. K."/>
            <person name="Rhodes N."/>
            <person name="Thang M."/>
            <person name="Chan C."/>
        </authorList>
    </citation>
    <scope>NUCLEOTIDE SEQUENCE</scope>
</reference>
<protein>
    <submittedName>
        <fullName evidence="2">Uncharacterized protein</fullName>
    </submittedName>
</protein>
<dbReference type="OrthoDB" id="433971at2759"/>
<dbReference type="Proteomes" id="UP000604046">
    <property type="component" value="Unassembled WGS sequence"/>
</dbReference>
<comment type="caution">
    <text evidence="2">The sequence shown here is derived from an EMBL/GenBank/DDBJ whole genome shotgun (WGS) entry which is preliminary data.</text>
</comment>
<evidence type="ECO:0000313" key="3">
    <source>
        <dbReference type="Proteomes" id="UP000604046"/>
    </source>
</evidence>
<name>A0A812R3F9_9DINO</name>
<organism evidence="2 3">
    <name type="scientific">Symbiodinium natans</name>
    <dbReference type="NCBI Taxonomy" id="878477"/>
    <lineage>
        <taxon>Eukaryota</taxon>
        <taxon>Sar</taxon>
        <taxon>Alveolata</taxon>
        <taxon>Dinophyceae</taxon>
        <taxon>Suessiales</taxon>
        <taxon>Symbiodiniaceae</taxon>
        <taxon>Symbiodinium</taxon>
    </lineage>
</organism>
<dbReference type="AlphaFoldDB" id="A0A812R3F9"/>
<dbReference type="EMBL" id="CAJNDS010002296">
    <property type="protein sequence ID" value="CAE7417174.1"/>
    <property type="molecule type" value="Genomic_DNA"/>
</dbReference>
<evidence type="ECO:0000313" key="2">
    <source>
        <dbReference type="EMBL" id="CAE7417174.1"/>
    </source>
</evidence>
<feature type="compositionally biased region" description="Low complexity" evidence="1">
    <location>
        <begin position="170"/>
        <end position="179"/>
    </location>
</feature>
<proteinExistence type="predicted"/>
<gene>
    <name evidence="2" type="ORF">SNAT2548_LOCUS22685</name>
</gene>